<dbReference type="Gene3D" id="3.60.10.10">
    <property type="entry name" value="Endonuclease/exonuclease/phosphatase"/>
    <property type="match status" value="1"/>
</dbReference>
<feature type="active site" description="Proton acceptor" evidence="5">
    <location>
        <position position="247"/>
    </location>
</feature>
<dbReference type="GO" id="GO:0003906">
    <property type="term" value="F:DNA-(apurinic or apyrimidinic site) endonuclease activity"/>
    <property type="evidence" value="ECO:0007669"/>
    <property type="project" value="TreeGrafter"/>
</dbReference>
<keyword evidence="6" id="KW-0464">Manganese</keyword>
<dbReference type="NCBIfam" id="TIGR00633">
    <property type="entry name" value="xth"/>
    <property type="match status" value="1"/>
</dbReference>
<dbReference type="PANTHER" id="PTHR22748:SF6">
    <property type="entry name" value="DNA-(APURINIC OR APYRIMIDINIC SITE) ENDONUCLEASE"/>
    <property type="match status" value="1"/>
</dbReference>
<feature type="site" description="Transition state stabilizer" evidence="7">
    <location>
        <position position="151"/>
    </location>
</feature>
<dbReference type="PROSITE" id="PS00726">
    <property type="entry name" value="AP_NUCLEASE_F1_1"/>
    <property type="match status" value="1"/>
</dbReference>
<dbReference type="AlphaFoldDB" id="A0A191ZI53"/>
<protein>
    <submittedName>
        <fullName evidence="9">Exodeoxyribonuclease III</fullName>
    </submittedName>
</protein>
<dbReference type="Proteomes" id="UP000078596">
    <property type="component" value="Chromosome"/>
</dbReference>
<dbReference type="GO" id="GO:0003677">
    <property type="term" value="F:DNA binding"/>
    <property type="evidence" value="ECO:0007669"/>
    <property type="project" value="InterPro"/>
</dbReference>
<feature type="active site" description="Proton donor/acceptor" evidence="5">
    <location>
        <position position="149"/>
    </location>
</feature>
<accession>A0A191ZI53</accession>
<comment type="cofactor">
    <cofactor evidence="6">
        <name>Mg(2+)</name>
        <dbReference type="ChEBI" id="CHEBI:18420"/>
    </cofactor>
    <cofactor evidence="6">
        <name>Mn(2+)</name>
        <dbReference type="ChEBI" id="CHEBI:29035"/>
    </cofactor>
    <text evidence="6">Probably binds two magnesium or manganese ions per subunit.</text>
</comment>
<dbReference type="FunFam" id="3.60.10.10:FF:000026">
    <property type="entry name" value="Exodeoxyribonuclease III"/>
    <property type="match status" value="1"/>
</dbReference>
<reference evidence="9 10" key="1">
    <citation type="submission" date="2016-06" db="EMBL/GenBank/DDBJ databases">
        <title>Insight into the functional genes involving in sulfur oxidation in Pearl River water.</title>
        <authorList>
            <person name="Luo J."/>
            <person name="Tan X."/>
            <person name="Lin W."/>
        </authorList>
    </citation>
    <scope>NUCLEOTIDE SEQUENCE [LARGE SCALE GENOMIC DNA]</scope>
    <source>
        <strain evidence="9 10">LS2</strain>
    </source>
</reference>
<dbReference type="GO" id="GO:0046872">
    <property type="term" value="F:metal ion binding"/>
    <property type="evidence" value="ECO:0007669"/>
    <property type="project" value="UniProtKB-KW"/>
</dbReference>
<dbReference type="KEGG" id="haz:A9404_09160"/>
<evidence type="ECO:0000256" key="1">
    <source>
        <dbReference type="ARBA" id="ARBA00007092"/>
    </source>
</evidence>
<keyword evidence="2 6" id="KW-0479">Metal-binding</keyword>
<evidence type="ECO:0000256" key="6">
    <source>
        <dbReference type="PIRSR" id="PIRSR604808-2"/>
    </source>
</evidence>
<keyword evidence="4 6" id="KW-0460">Magnesium</keyword>
<feature type="site" description="Important for catalytic activity" evidence="7">
    <location>
        <position position="221"/>
    </location>
</feature>
<organism evidence="9 10">
    <name type="scientific">Halothiobacillus diazotrophicus</name>
    <dbReference type="NCBI Taxonomy" id="1860122"/>
    <lineage>
        <taxon>Bacteria</taxon>
        <taxon>Pseudomonadati</taxon>
        <taxon>Pseudomonadota</taxon>
        <taxon>Gammaproteobacteria</taxon>
        <taxon>Chromatiales</taxon>
        <taxon>Halothiobacillaceae</taxon>
        <taxon>Halothiobacillus</taxon>
    </lineage>
</organism>
<proteinExistence type="inferred from homology"/>
<gene>
    <name evidence="9" type="ORF">A9404_09160</name>
</gene>
<evidence type="ECO:0000256" key="5">
    <source>
        <dbReference type="PIRSR" id="PIRSR604808-1"/>
    </source>
</evidence>
<evidence type="ECO:0000313" key="9">
    <source>
        <dbReference type="EMBL" id="ANJ67532.1"/>
    </source>
</evidence>
<evidence type="ECO:0000256" key="3">
    <source>
        <dbReference type="ARBA" id="ARBA00022801"/>
    </source>
</evidence>
<keyword evidence="3" id="KW-0378">Hydrolase</keyword>
<evidence type="ECO:0000313" key="10">
    <source>
        <dbReference type="Proteomes" id="UP000078596"/>
    </source>
</evidence>
<feature type="binding site" evidence="6">
    <location>
        <position position="151"/>
    </location>
    <ligand>
        <name>Mg(2+)</name>
        <dbReference type="ChEBI" id="CHEBI:18420"/>
        <label>1</label>
    </ligand>
</feature>
<dbReference type="OrthoDB" id="9803914at2"/>
<dbReference type="GO" id="GO:0008311">
    <property type="term" value="F:double-stranded DNA 3'-5' DNA exonuclease activity"/>
    <property type="evidence" value="ECO:0007669"/>
    <property type="project" value="TreeGrafter"/>
</dbReference>
<dbReference type="InterPro" id="IPR004808">
    <property type="entry name" value="AP_endonuc_1"/>
</dbReference>
<comment type="similarity">
    <text evidence="1">Belongs to the DNA repair enzymes AP/ExoA family.</text>
</comment>
<dbReference type="SUPFAM" id="SSF56219">
    <property type="entry name" value="DNase I-like"/>
    <property type="match status" value="1"/>
</dbReference>
<keyword evidence="10" id="KW-1185">Reference proteome</keyword>
<dbReference type="PROSITE" id="PS51435">
    <property type="entry name" value="AP_NUCLEASE_F1_4"/>
    <property type="match status" value="1"/>
</dbReference>
<dbReference type="GO" id="GO:0008081">
    <property type="term" value="F:phosphoric diester hydrolase activity"/>
    <property type="evidence" value="ECO:0007669"/>
    <property type="project" value="TreeGrafter"/>
</dbReference>
<feature type="binding site" evidence="6">
    <location>
        <position position="7"/>
    </location>
    <ligand>
        <name>Mg(2+)</name>
        <dbReference type="ChEBI" id="CHEBI:18420"/>
        <label>1</label>
    </ligand>
</feature>
<evidence type="ECO:0000256" key="7">
    <source>
        <dbReference type="PIRSR" id="PIRSR604808-3"/>
    </source>
</evidence>
<feature type="binding site" evidence="6">
    <location>
        <position position="246"/>
    </location>
    <ligand>
        <name>Mg(2+)</name>
        <dbReference type="ChEBI" id="CHEBI:18420"/>
        <label>1</label>
    </ligand>
</feature>
<dbReference type="InterPro" id="IPR036691">
    <property type="entry name" value="Endo/exonu/phosph_ase_sf"/>
</dbReference>
<feature type="binding site" evidence="6">
    <location>
        <position position="247"/>
    </location>
    <ligand>
        <name>Mg(2+)</name>
        <dbReference type="ChEBI" id="CHEBI:18420"/>
        <label>1</label>
    </ligand>
</feature>
<name>A0A191ZI53_9GAMM</name>
<feature type="binding site" evidence="6">
    <location>
        <position position="149"/>
    </location>
    <ligand>
        <name>Mg(2+)</name>
        <dbReference type="ChEBI" id="CHEBI:18420"/>
        <label>1</label>
    </ligand>
</feature>
<dbReference type="NCBIfam" id="TIGR00195">
    <property type="entry name" value="exoDNase_III"/>
    <property type="match status" value="1"/>
</dbReference>
<dbReference type="PANTHER" id="PTHR22748">
    <property type="entry name" value="AP ENDONUCLEASE"/>
    <property type="match status" value="1"/>
</dbReference>
<dbReference type="RefSeq" id="WP_066100579.1">
    <property type="nucleotide sequence ID" value="NZ_CP016027.1"/>
</dbReference>
<evidence type="ECO:0000256" key="4">
    <source>
        <dbReference type="ARBA" id="ARBA00022842"/>
    </source>
</evidence>
<dbReference type="STRING" id="1860122.A9404_09160"/>
<feature type="active site" evidence="5">
    <location>
        <position position="108"/>
    </location>
</feature>
<evidence type="ECO:0000259" key="8">
    <source>
        <dbReference type="Pfam" id="PF03372"/>
    </source>
</evidence>
<feature type="domain" description="Endonuclease/exonuclease/phosphatase" evidence="8">
    <location>
        <begin position="4"/>
        <end position="247"/>
    </location>
</feature>
<dbReference type="GO" id="GO:0006284">
    <property type="term" value="P:base-excision repair"/>
    <property type="evidence" value="ECO:0007669"/>
    <property type="project" value="TreeGrafter"/>
</dbReference>
<feature type="binding site" evidence="6">
    <location>
        <position position="35"/>
    </location>
    <ligand>
        <name>Mg(2+)</name>
        <dbReference type="ChEBI" id="CHEBI:18420"/>
        <label>1</label>
    </ligand>
</feature>
<dbReference type="CDD" id="cd10281">
    <property type="entry name" value="Nape_like_AP-endo"/>
    <property type="match status" value="1"/>
</dbReference>
<sequence length="256" mass="29610">MRVISFNANGIRSAARKGFFDWLATQDADFVCIQETKAQSDQLTDPEFNPPGYVCQYVSAERKGYSGVAIFARRPPTRIITELGLPEFDQEGRYCAFEYPDLVVASLYLPSGSAGDHRQASKDRFLEAYLPIMAAYRESHEQPFILCGDWNIAHRELDLKNWRSNQKNSGFLPHERAWLDRVFGELGYVDAHRVVAPDEAVYTWWSNRANAWENNVGWRIDYQIITPDMKDRVQSARVYRDQKFSDHAPLIIDYRD</sequence>
<dbReference type="EMBL" id="CP016027">
    <property type="protein sequence ID" value="ANJ67532.1"/>
    <property type="molecule type" value="Genomic_DNA"/>
</dbReference>
<feature type="site" description="Interaction with DNA substrate" evidence="7">
    <location>
        <position position="247"/>
    </location>
</feature>
<dbReference type="Pfam" id="PF03372">
    <property type="entry name" value="Exo_endo_phos"/>
    <property type="match status" value="1"/>
</dbReference>
<dbReference type="InterPro" id="IPR020847">
    <property type="entry name" value="AP_endonuclease_F1_BS"/>
</dbReference>
<dbReference type="InterPro" id="IPR005135">
    <property type="entry name" value="Endo/exonuclease/phosphatase"/>
</dbReference>
<evidence type="ECO:0000256" key="2">
    <source>
        <dbReference type="ARBA" id="ARBA00022723"/>
    </source>
</evidence>